<evidence type="ECO:0000313" key="1">
    <source>
        <dbReference type="EMBL" id="KAK6926257.1"/>
    </source>
</evidence>
<comment type="caution">
    <text evidence="1">The sequence shown here is derived from an EMBL/GenBank/DDBJ whole genome shotgun (WGS) entry which is preliminary data.</text>
</comment>
<dbReference type="SUPFAM" id="SSF55271">
    <property type="entry name" value="DNA repair protein MutS, domain I"/>
    <property type="match status" value="1"/>
</dbReference>
<name>A0AAN8VBE9_9MAGN</name>
<organism evidence="1 2">
    <name type="scientific">Dillenia turbinata</name>
    <dbReference type="NCBI Taxonomy" id="194707"/>
    <lineage>
        <taxon>Eukaryota</taxon>
        <taxon>Viridiplantae</taxon>
        <taxon>Streptophyta</taxon>
        <taxon>Embryophyta</taxon>
        <taxon>Tracheophyta</taxon>
        <taxon>Spermatophyta</taxon>
        <taxon>Magnoliopsida</taxon>
        <taxon>eudicotyledons</taxon>
        <taxon>Gunneridae</taxon>
        <taxon>Pentapetalae</taxon>
        <taxon>Dilleniales</taxon>
        <taxon>Dilleniaceae</taxon>
        <taxon>Dillenia</taxon>
    </lineage>
</organism>
<dbReference type="SUPFAM" id="SSF53150">
    <property type="entry name" value="DNA repair protein MutS, domain II"/>
    <property type="match status" value="1"/>
</dbReference>
<dbReference type="GO" id="GO:0006298">
    <property type="term" value="P:mismatch repair"/>
    <property type="evidence" value="ECO:0007669"/>
    <property type="project" value="InterPro"/>
</dbReference>
<keyword evidence="2" id="KW-1185">Reference proteome</keyword>
<proteinExistence type="predicted"/>
<dbReference type="Gene3D" id="3.40.1170.10">
    <property type="entry name" value="DNA repair protein MutS, domain I"/>
    <property type="match status" value="1"/>
</dbReference>
<evidence type="ECO:0000313" key="2">
    <source>
        <dbReference type="Proteomes" id="UP001370490"/>
    </source>
</evidence>
<dbReference type="InterPro" id="IPR016151">
    <property type="entry name" value="DNA_mismatch_repair_MutS_N"/>
</dbReference>
<gene>
    <name evidence="1" type="ORF">RJ641_007976</name>
</gene>
<reference evidence="1 2" key="1">
    <citation type="submission" date="2023-12" db="EMBL/GenBank/DDBJ databases">
        <title>A high-quality genome assembly for Dillenia turbinata (Dilleniales).</title>
        <authorList>
            <person name="Chanderbali A."/>
        </authorList>
    </citation>
    <scope>NUCLEOTIDE SEQUENCE [LARGE SCALE GENOMIC DNA]</scope>
    <source>
        <strain evidence="1">LSX21</strain>
        <tissue evidence="1">Leaf</tissue>
    </source>
</reference>
<sequence length="338" mass="37095">MDIIHWAEYGPSKMNLNGKFYYEDMYKYVDTFATLVMEQLAPIAVAKGTTQLAYPTGCAAPPEGLCKSLMPRISMPHIRLACLTLTYRFFGDGAENADRILGVYVLVDHNFLTASMPTFRLNVHVMRLVSAGYKATLEAAEDVGGAEEGCGSVDNYLVCVVEKEFLVVNKDCSVNSGLDVRLGLVAVEMSTGDVVCGEFDDNFMQWALEAVVLSLPPAEILLGEPLSKQTDEITLFLQSLFSYRFGAVSLYEEMNSAVSGMNGYRVDGKRLVVRVTGKPPVFRSPAFNHLSKFPGVAPDTFAIIYFDCTVPGDPSFLGSKYESFFSKTAAPISQEFVT</sequence>
<dbReference type="EMBL" id="JBAMMX010000015">
    <property type="protein sequence ID" value="KAK6926257.1"/>
    <property type="molecule type" value="Genomic_DNA"/>
</dbReference>
<protein>
    <submittedName>
        <fullName evidence="1">DNA mismatch repair protein MutS-like, N-terminal</fullName>
    </submittedName>
</protein>
<dbReference type="GO" id="GO:0005524">
    <property type="term" value="F:ATP binding"/>
    <property type="evidence" value="ECO:0007669"/>
    <property type="project" value="InterPro"/>
</dbReference>
<dbReference type="Proteomes" id="UP001370490">
    <property type="component" value="Unassembled WGS sequence"/>
</dbReference>
<dbReference type="GO" id="GO:0030983">
    <property type="term" value="F:mismatched DNA binding"/>
    <property type="evidence" value="ECO:0007669"/>
    <property type="project" value="InterPro"/>
</dbReference>
<dbReference type="Gene3D" id="3.30.420.110">
    <property type="entry name" value="MutS, connector domain"/>
    <property type="match status" value="1"/>
</dbReference>
<dbReference type="AlphaFoldDB" id="A0AAN8VBE9"/>
<dbReference type="InterPro" id="IPR036678">
    <property type="entry name" value="MutS_con_dom_sf"/>
</dbReference>
<accession>A0AAN8VBE9</accession>